<evidence type="ECO:0000259" key="3">
    <source>
        <dbReference type="PROSITE" id="PS51371"/>
    </source>
</evidence>
<dbReference type="Proteomes" id="UP001200642">
    <property type="component" value="Unassembled WGS sequence"/>
</dbReference>
<comment type="caution">
    <text evidence="4">The sequence shown here is derived from an EMBL/GenBank/DDBJ whole genome shotgun (WGS) entry which is preliminary data.</text>
</comment>
<keyword evidence="2" id="KW-0129">CBS domain</keyword>
<dbReference type="Gene3D" id="3.10.580.10">
    <property type="entry name" value="CBS-domain"/>
    <property type="match status" value="1"/>
</dbReference>
<keyword evidence="1" id="KW-0677">Repeat</keyword>
<dbReference type="AlphaFoldDB" id="A0AAE3ER67"/>
<evidence type="ECO:0000313" key="5">
    <source>
        <dbReference type="Proteomes" id="UP001200642"/>
    </source>
</evidence>
<dbReference type="PROSITE" id="PS51371">
    <property type="entry name" value="CBS"/>
    <property type="match status" value="1"/>
</dbReference>
<accession>A0AAE3ER67</accession>
<protein>
    <submittedName>
        <fullName evidence="4">CBS domain-containing protein</fullName>
    </submittedName>
</protein>
<dbReference type="PANTHER" id="PTHR48108">
    <property type="entry name" value="CBS DOMAIN-CONTAINING PROTEIN CBSX2, CHLOROPLASTIC"/>
    <property type="match status" value="1"/>
</dbReference>
<dbReference type="InterPro" id="IPR000644">
    <property type="entry name" value="CBS_dom"/>
</dbReference>
<sequence>MNIREDFNEIINEIQENNKEFKMSPRDFLAYFDCAKRTKGNTGRIDNFLESKRIETIPNYTNVWIDGELTLKHKPKAKSKTEPDPIQRINILPSANRIPVTTTRDAKLTDAITKMMMHNYSQLPVLSNPKSIVGFITWESIGCAITNGVTSELVKDYLNFEHTILEYNTPLLKAIKTVIEKEYVIVQKKDKSFSGIITLADVSSQFLTLTEPFLLLEEIENLIRLLLDDKFLVQELINFCENENDDKTIESIDDLTFGQYIRLVEKPENWEKLKLKIERVTFIKQLNVVREIRNDIMHFDPEGITPEQKQALINMAKFLTDIRKFH</sequence>
<evidence type="ECO:0000256" key="1">
    <source>
        <dbReference type="ARBA" id="ARBA00022737"/>
    </source>
</evidence>
<dbReference type="PANTHER" id="PTHR48108:SF26">
    <property type="entry name" value="CBS DOMAIN-CONTAINING PROTEIN DDB_G0289609"/>
    <property type="match status" value="1"/>
</dbReference>
<reference evidence="4" key="1">
    <citation type="submission" date="2023-02" db="EMBL/GenBank/DDBJ databases">
        <title>Genome of Flavobacteriaceae gen. nov. sp. strain F89.</title>
        <authorList>
            <person name="Wang Y."/>
        </authorList>
    </citation>
    <scope>NUCLEOTIDE SEQUENCE</scope>
    <source>
        <strain evidence="4">F89</strain>
    </source>
</reference>
<organism evidence="4 5">
    <name type="scientific">Cerina litoralis</name>
    <dbReference type="NCBI Taxonomy" id="2874477"/>
    <lineage>
        <taxon>Bacteria</taxon>
        <taxon>Pseudomonadati</taxon>
        <taxon>Bacteroidota</taxon>
        <taxon>Flavobacteriia</taxon>
        <taxon>Flavobacteriales</taxon>
        <taxon>Flavobacteriaceae</taxon>
        <taxon>Cerina</taxon>
    </lineage>
</organism>
<dbReference type="RefSeq" id="WP_317900767.1">
    <property type="nucleotide sequence ID" value="NZ_JAIRBC010000003.1"/>
</dbReference>
<dbReference type="InterPro" id="IPR051462">
    <property type="entry name" value="CBS_domain-containing"/>
</dbReference>
<gene>
    <name evidence="4" type="ORF">K8352_02530</name>
</gene>
<dbReference type="InterPro" id="IPR046342">
    <property type="entry name" value="CBS_dom_sf"/>
</dbReference>
<evidence type="ECO:0000256" key="2">
    <source>
        <dbReference type="PROSITE-ProRule" id="PRU00703"/>
    </source>
</evidence>
<dbReference type="Pfam" id="PF00571">
    <property type="entry name" value="CBS"/>
    <property type="match status" value="1"/>
</dbReference>
<keyword evidence="5" id="KW-1185">Reference proteome</keyword>
<proteinExistence type="predicted"/>
<dbReference type="EMBL" id="JAIRBC010000003">
    <property type="protein sequence ID" value="MCG2459620.1"/>
    <property type="molecule type" value="Genomic_DNA"/>
</dbReference>
<evidence type="ECO:0000313" key="4">
    <source>
        <dbReference type="EMBL" id="MCG2459620.1"/>
    </source>
</evidence>
<dbReference type="SUPFAM" id="SSF54631">
    <property type="entry name" value="CBS-domain pair"/>
    <property type="match status" value="1"/>
</dbReference>
<name>A0AAE3ER67_9FLAO</name>
<feature type="domain" description="CBS" evidence="3">
    <location>
        <begin position="95"/>
        <end position="152"/>
    </location>
</feature>